<evidence type="ECO:0000256" key="4">
    <source>
        <dbReference type="ARBA" id="ARBA00023163"/>
    </source>
</evidence>
<gene>
    <name evidence="6" type="ORF">HEB94_003322</name>
</gene>
<keyword evidence="1" id="KW-0805">Transcription regulation</keyword>
<keyword evidence="4" id="KW-0804">Transcription</keyword>
<protein>
    <submittedName>
        <fullName evidence="6">RNA polymerase sigma factor (Sigma-70 family)</fullName>
    </submittedName>
</protein>
<dbReference type="SUPFAM" id="SSF88659">
    <property type="entry name" value="Sigma3 and sigma4 domains of RNA polymerase sigma factors"/>
    <property type="match status" value="1"/>
</dbReference>
<organism evidence="6 7">
    <name type="scientific">Actinopolymorpha pittospori</name>
    <dbReference type="NCBI Taxonomy" id="648752"/>
    <lineage>
        <taxon>Bacteria</taxon>
        <taxon>Bacillati</taxon>
        <taxon>Actinomycetota</taxon>
        <taxon>Actinomycetes</taxon>
        <taxon>Propionibacteriales</taxon>
        <taxon>Actinopolymorphaceae</taxon>
        <taxon>Actinopolymorpha</taxon>
    </lineage>
</organism>
<dbReference type="GO" id="GO:0016987">
    <property type="term" value="F:sigma factor activity"/>
    <property type="evidence" value="ECO:0007669"/>
    <property type="project" value="UniProtKB-KW"/>
</dbReference>
<keyword evidence="2" id="KW-0731">Sigma factor</keyword>
<dbReference type="GO" id="GO:0006352">
    <property type="term" value="P:DNA-templated transcription initiation"/>
    <property type="evidence" value="ECO:0007669"/>
    <property type="project" value="InterPro"/>
</dbReference>
<dbReference type="InterPro" id="IPR013324">
    <property type="entry name" value="RNA_pol_sigma_r3/r4-like"/>
</dbReference>
<dbReference type="EMBL" id="JADBEM010000001">
    <property type="protein sequence ID" value="MBE1606474.1"/>
    <property type="molecule type" value="Genomic_DNA"/>
</dbReference>
<dbReference type="InterPro" id="IPR014284">
    <property type="entry name" value="RNA_pol_sigma-70_dom"/>
</dbReference>
<feature type="domain" description="RNA polymerase sigma-70 region 4" evidence="5">
    <location>
        <begin position="35"/>
        <end position="84"/>
    </location>
</feature>
<evidence type="ECO:0000256" key="1">
    <source>
        <dbReference type="ARBA" id="ARBA00023015"/>
    </source>
</evidence>
<dbReference type="NCBIfam" id="TIGR02937">
    <property type="entry name" value="sigma70-ECF"/>
    <property type="match status" value="1"/>
</dbReference>
<reference evidence="6" key="1">
    <citation type="submission" date="2020-10" db="EMBL/GenBank/DDBJ databases">
        <title>Sequencing the genomes of 1000 actinobacteria strains.</title>
        <authorList>
            <person name="Klenk H.-P."/>
        </authorList>
    </citation>
    <scope>NUCLEOTIDE SEQUENCE</scope>
    <source>
        <strain evidence="6">DSM 45354</strain>
    </source>
</reference>
<keyword evidence="7" id="KW-1185">Reference proteome</keyword>
<evidence type="ECO:0000259" key="5">
    <source>
        <dbReference type="Pfam" id="PF04545"/>
    </source>
</evidence>
<evidence type="ECO:0000256" key="3">
    <source>
        <dbReference type="ARBA" id="ARBA00023125"/>
    </source>
</evidence>
<name>A0A927MTQ5_9ACTN</name>
<sequence length="89" mass="9949">MAAVLVLLTPAVVDSLGTEDEALEAVEYREALRLLLSRLPDREKRILLLRFFRGMTQSQIAAEMGISQCHVSRLLTGSLAQLRERLLQG</sequence>
<evidence type="ECO:0000256" key="2">
    <source>
        <dbReference type="ARBA" id="ARBA00023082"/>
    </source>
</evidence>
<dbReference type="Pfam" id="PF04545">
    <property type="entry name" value="Sigma70_r4"/>
    <property type="match status" value="1"/>
</dbReference>
<dbReference type="InterPro" id="IPR007630">
    <property type="entry name" value="RNA_pol_sigma70_r4"/>
</dbReference>
<accession>A0A927MTQ5</accession>
<dbReference type="CDD" id="cd06171">
    <property type="entry name" value="Sigma70_r4"/>
    <property type="match status" value="1"/>
</dbReference>
<proteinExistence type="predicted"/>
<dbReference type="PANTHER" id="PTHR30385:SF4">
    <property type="entry name" value="RNA POLYMERASE SIGMA-E FACTOR"/>
    <property type="match status" value="1"/>
</dbReference>
<dbReference type="AlphaFoldDB" id="A0A927MTQ5"/>
<comment type="caution">
    <text evidence="6">The sequence shown here is derived from an EMBL/GenBank/DDBJ whole genome shotgun (WGS) entry which is preliminary data.</text>
</comment>
<evidence type="ECO:0000313" key="7">
    <source>
        <dbReference type="Proteomes" id="UP000638648"/>
    </source>
</evidence>
<dbReference type="GO" id="GO:0003677">
    <property type="term" value="F:DNA binding"/>
    <property type="evidence" value="ECO:0007669"/>
    <property type="project" value="UniProtKB-KW"/>
</dbReference>
<dbReference type="PANTHER" id="PTHR30385">
    <property type="entry name" value="SIGMA FACTOR F FLAGELLAR"/>
    <property type="match status" value="1"/>
</dbReference>
<dbReference type="Proteomes" id="UP000638648">
    <property type="component" value="Unassembled WGS sequence"/>
</dbReference>
<evidence type="ECO:0000313" key="6">
    <source>
        <dbReference type="EMBL" id="MBE1606474.1"/>
    </source>
</evidence>
<dbReference type="RefSeq" id="WP_238361539.1">
    <property type="nucleotide sequence ID" value="NZ_BAABJL010000147.1"/>
</dbReference>
<keyword evidence="3" id="KW-0238">DNA-binding</keyword>
<dbReference type="Gene3D" id="1.20.140.160">
    <property type="match status" value="1"/>
</dbReference>